<evidence type="ECO:0000256" key="1">
    <source>
        <dbReference type="SAM" id="MobiDB-lite"/>
    </source>
</evidence>
<accession>A0A6G0Z3U6</accession>
<dbReference type="Proteomes" id="UP000478052">
    <property type="component" value="Unassembled WGS sequence"/>
</dbReference>
<sequence>MDGQLQRYRHAPLTVADGKNSATSQTAVEQQQQQLLQTGPASSLAAAGGSASANTQQLHPSPPVVRVTLASVEECNVLLHNGLDFYGATFFPVEAASPVVPKKKSLPPNRCIILYYSDYPQRLF</sequence>
<feature type="compositionally biased region" description="Low complexity" evidence="1">
    <location>
        <begin position="30"/>
        <end position="53"/>
    </location>
</feature>
<proteinExistence type="predicted"/>
<dbReference type="EMBL" id="VUJU01001427">
    <property type="protein sequence ID" value="KAF0765322.1"/>
    <property type="molecule type" value="Genomic_DNA"/>
</dbReference>
<organism evidence="2 3">
    <name type="scientific">Aphis craccivora</name>
    <name type="common">Cowpea aphid</name>
    <dbReference type="NCBI Taxonomy" id="307492"/>
    <lineage>
        <taxon>Eukaryota</taxon>
        <taxon>Metazoa</taxon>
        <taxon>Ecdysozoa</taxon>
        <taxon>Arthropoda</taxon>
        <taxon>Hexapoda</taxon>
        <taxon>Insecta</taxon>
        <taxon>Pterygota</taxon>
        <taxon>Neoptera</taxon>
        <taxon>Paraneoptera</taxon>
        <taxon>Hemiptera</taxon>
        <taxon>Sternorrhyncha</taxon>
        <taxon>Aphidomorpha</taxon>
        <taxon>Aphidoidea</taxon>
        <taxon>Aphididae</taxon>
        <taxon>Aphidini</taxon>
        <taxon>Aphis</taxon>
        <taxon>Aphis</taxon>
    </lineage>
</organism>
<feature type="compositionally biased region" description="Polar residues" evidence="1">
    <location>
        <begin position="20"/>
        <end position="29"/>
    </location>
</feature>
<evidence type="ECO:0000313" key="2">
    <source>
        <dbReference type="EMBL" id="KAF0765322.1"/>
    </source>
</evidence>
<dbReference type="AlphaFoldDB" id="A0A6G0Z3U6"/>
<gene>
    <name evidence="2" type="ORF">FWK35_00022912</name>
</gene>
<name>A0A6G0Z3U6_APHCR</name>
<reference evidence="2 3" key="1">
    <citation type="submission" date="2019-08" db="EMBL/GenBank/DDBJ databases">
        <title>Whole genome of Aphis craccivora.</title>
        <authorList>
            <person name="Voronova N.V."/>
            <person name="Shulinski R.S."/>
            <person name="Bandarenka Y.V."/>
            <person name="Zhorov D.G."/>
            <person name="Warner D."/>
        </authorList>
    </citation>
    <scope>NUCLEOTIDE SEQUENCE [LARGE SCALE GENOMIC DNA]</scope>
    <source>
        <strain evidence="2">180601</strain>
        <tissue evidence="2">Whole Body</tissue>
    </source>
</reference>
<comment type="caution">
    <text evidence="2">The sequence shown here is derived from an EMBL/GenBank/DDBJ whole genome shotgun (WGS) entry which is preliminary data.</text>
</comment>
<feature type="region of interest" description="Disordered" evidence="1">
    <location>
        <begin position="1"/>
        <end position="60"/>
    </location>
</feature>
<keyword evidence="3" id="KW-1185">Reference proteome</keyword>
<protein>
    <submittedName>
        <fullName evidence="2">Uncharacterized protein</fullName>
    </submittedName>
</protein>
<evidence type="ECO:0000313" key="3">
    <source>
        <dbReference type="Proteomes" id="UP000478052"/>
    </source>
</evidence>
<dbReference type="OrthoDB" id="6657230at2759"/>